<feature type="domain" description="DUF4440" evidence="2">
    <location>
        <begin position="40"/>
        <end position="135"/>
    </location>
</feature>
<sequence>MYNMAKCFIALVWLSVASGVNASVESDVEARLNWFLNGVNDVEVHNEFWADELIYTSSSGTRFGKATIIDGMRDSNAASDESTVWYGAENVTVRSFGDAVVLTFELTLYDSKASQTPSQRYFNTGVLIKQDGNWHATAWQATKAAE</sequence>
<dbReference type="InterPro" id="IPR032710">
    <property type="entry name" value="NTF2-like_dom_sf"/>
</dbReference>
<reference evidence="3 4" key="1">
    <citation type="submission" date="2018-10" db="EMBL/GenBank/DDBJ databases">
        <title>Genomic Encyclopedia of Type Strains, Phase IV (KMG-IV): sequencing the most valuable type-strain genomes for metagenomic binning, comparative biology and taxonomic classification.</title>
        <authorList>
            <person name="Goeker M."/>
        </authorList>
    </citation>
    <scope>NUCLEOTIDE SEQUENCE [LARGE SCALE GENOMIC DNA]</scope>
    <source>
        <strain evidence="3 4">DSM 25080</strain>
    </source>
</reference>
<evidence type="ECO:0000313" key="4">
    <source>
        <dbReference type="Proteomes" id="UP000267187"/>
    </source>
</evidence>
<gene>
    <name evidence="3" type="ORF">DFR27_0526</name>
</gene>
<feature type="signal peptide" evidence="1">
    <location>
        <begin position="1"/>
        <end position="22"/>
    </location>
</feature>
<protein>
    <submittedName>
        <fullName evidence="3">Uncharacterized protein DUF4440</fullName>
    </submittedName>
</protein>
<keyword evidence="1" id="KW-0732">Signal</keyword>
<organism evidence="3 4">
    <name type="scientific">Umboniibacter marinipuniceus</name>
    <dbReference type="NCBI Taxonomy" id="569599"/>
    <lineage>
        <taxon>Bacteria</taxon>
        <taxon>Pseudomonadati</taxon>
        <taxon>Pseudomonadota</taxon>
        <taxon>Gammaproteobacteria</taxon>
        <taxon>Cellvibrionales</taxon>
        <taxon>Cellvibrionaceae</taxon>
        <taxon>Umboniibacter</taxon>
    </lineage>
</organism>
<dbReference type="Gene3D" id="3.10.450.50">
    <property type="match status" value="1"/>
</dbReference>
<evidence type="ECO:0000256" key="1">
    <source>
        <dbReference type="SAM" id="SignalP"/>
    </source>
</evidence>
<name>A0A3M0AJ38_9GAMM</name>
<keyword evidence="4" id="KW-1185">Reference proteome</keyword>
<dbReference type="Proteomes" id="UP000267187">
    <property type="component" value="Unassembled WGS sequence"/>
</dbReference>
<dbReference type="AlphaFoldDB" id="A0A3M0AJ38"/>
<dbReference type="SUPFAM" id="SSF54427">
    <property type="entry name" value="NTF2-like"/>
    <property type="match status" value="1"/>
</dbReference>
<dbReference type="OrthoDB" id="5768302at2"/>
<feature type="chain" id="PRO_5018054247" evidence="1">
    <location>
        <begin position="23"/>
        <end position="146"/>
    </location>
</feature>
<evidence type="ECO:0000313" key="3">
    <source>
        <dbReference type="EMBL" id="RMA82575.1"/>
    </source>
</evidence>
<evidence type="ECO:0000259" key="2">
    <source>
        <dbReference type="Pfam" id="PF14534"/>
    </source>
</evidence>
<proteinExistence type="predicted"/>
<dbReference type="EMBL" id="REFJ01000001">
    <property type="protein sequence ID" value="RMA82575.1"/>
    <property type="molecule type" value="Genomic_DNA"/>
</dbReference>
<dbReference type="Pfam" id="PF14534">
    <property type="entry name" value="DUF4440"/>
    <property type="match status" value="1"/>
</dbReference>
<comment type="caution">
    <text evidence="3">The sequence shown here is derived from an EMBL/GenBank/DDBJ whole genome shotgun (WGS) entry which is preliminary data.</text>
</comment>
<dbReference type="InterPro" id="IPR027843">
    <property type="entry name" value="DUF4440"/>
</dbReference>
<accession>A0A3M0AJ38</accession>